<evidence type="ECO:0000313" key="1">
    <source>
        <dbReference type="EMBL" id="PWN47525.1"/>
    </source>
</evidence>
<sequence>MEALTLSSLGIVHKVGCCYLKWSLAADCHLCEVRKLSWQVQCGCQVARRTQTWVWLRDRILGRYGREETKRERDCVCESRGLWVLFVCLCSCTEYMNAVQCMCVCECCLRYRMGSYSCEMPGLRHVGPLRQLRGVLKPDLHCKDCEGGGDRAKWGNDPDWVDLRG</sequence>
<accession>A0ACD0NP31</accession>
<dbReference type="EMBL" id="KZ820409">
    <property type="protein sequence ID" value="PWN47525.1"/>
    <property type="molecule type" value="Genomic_DNA"/>
</dbReference>
<reference evidence="1 2" key="1">
    <citation type="journal article" date="2018" name="Mol. Biol. Evol.">
        <title>Broad Genomic Sampling Reveals a Smut Pathogenic Ancestry of the Fungal Clade Ustilaginomycotina.</title>
        <authorList>
            <person name="Kijpornyongpan T."/>
            <person name="Mondo S.J."/>
            <person name="Barry K."/>
            <person name="Sandor L."/>
            <person name="Lee J."/>
            <person name="Lipzen A."/>
            <person name="Pangilinan J."/>
            <person name="LaButti K."/>
            <person name="Hainaut M."/>
            <person name="Henrissat B."/>
            <person name="Grigoriev I.V."/>
            <person name="Spatafora J.W."/>
            <person name="Aime M.C."/>
        </authorList>
    </citation>
    <scope>NUCLEOTIDE SEQUENCE [LARGE SCALE GENOMIC DNA]</scope>
    <source>
        <strain evidence="1 2">SA 807</strain>
    </source>
</reference>
<proteinExistence type="predicted"/>
<dbReference type="Proteomes" id="UP000245626">
    <property type="component" value="Unassembled WGS sequence"/>
</dbReference>
<keyword evidence="2" id="KW-1185">Reference proteome</keyword>
<name>A0ACD0NP31_9BASI</name>
<gene>
    <name evidence="1" type="ORF">IE53DRAFT_245819</name>
</gene>
<organism evidence="1 2">
    <name type="scientific">Violaceomyces palustris</name>
    <dbReference type="NCBI Taxonomy" id="1673888"/>
    <lineage>
        <taxon>Eukaryota</taxon>
        <taxon>Fungi</taxon>
        <taxon>Dikarya</taxon>
        <taxon>Basidiomycota</taxon>
        <taxon>Ustilaginomycotina</taxon>
        <taxon>Ustilaginomycetes</taxon>
        <taxon>Violaceomycetales</taxon>
        <taxon>Violaceomycetaceae</taxon>
        <taxon>Violaceomyces</taxon>
    </lineage>
</organism>
<protein>
    <submittedName>
        <fullName evidence="1">Uncharacterized protein</fullName>
    </submittedName>
</protein>
<evidence type="ECO:0000313" key="2">
    <source>
        <dbReference type="Proteomes" id="UP000245626"/>
    </source>
</evidence>